<gene>
    <name evidence="2" type="ORF">UFOVP181_303</name>
    <name evidence="1" type="ORF">UFOVP57_336</name>
</gene>
<dbReference type="EMBL" id="LR798231">
    <property type="protein sequence ID" value="CAB5209066.1"/>
    <property type="molecule type" value="Genomic_DNA"/>
</dbReference>
<evidence type="ECO:0000313" key="1">
    <source>
        <dbReference type="EMBL" id="CAB4125935.1"/>
    </source>
</evidence>
<name>A0A6J5KXH3_9CAUD</name>
<protein>
    <submittedName>
        <fullName evidence="1">Uncharacterized protein</fullName>
    </submittedName>
</protein>
<dbReference type="EMBL" id="LR796187">
    <property type="protein sequence ID" value="CAB4125935.1"/>
    <property type="molecule type" value="Genomic_DNA"/>
</dbReference>
<evidence type="ECO:0000313" key="2">
    <source>
        <dbReference type="EMBL" id="CAB5209066.1"/>
    </source>
</evidence>
<organism evidence="1">
    <name type="scientific">uncultured Caudovirales phage</name>
    <dbReference type="NCBI Taxonomy" id="2100421"/>
    <lineage>
        <taxon>Viruses</taxon>
        <taxon>Duplodnaviria</taxon>
        <taxon>Heunggongvirae</taxon>
        <taxon>Uroviricota</taxon>
        <taxon>Caudoviricetes</taxon>
        <taxon>Peduoviridae</taxon>
        <taxon>Maltschvirus</taxon>
        <taxon>Maltschvirus maltsch</taxon>
    </lineage>
</organism>
<sequence>MAKISDKLAKVNENFTINRYDNGFMIEVGGRDDEDEWKNSKIIVSTVEELLVLVKEACTLKLDN</sequence>
<reference evidence="1" key="1">
    <citation type="submission" date="2020-04" db="EMBL/GenBank/DDBJ databases">
        <authorList>
            <person name="Chiriac C."/>
            <person name="Salcher M."/>
            <person name="Ghai R."/>
            <person name="Kavagutti S V."/>
        </authorList>
    </citation>
    <scope>NUCLEOTIDE SEQUENCE</scope>
</reference>
<proteinExistence type="predicted"/>
<accession>A0A6J5KXH3</accession>